<protein>
    <submittedName>
        <fullName evidence="1">Uncharacterized protein</fullName>
    </submittedName>
</protein>
<reference evidence="2" key="1">
    <citation type="journal article" date="2010" name="Science">
        <title>Signatures of adaptation to obligate biotrophy in the Hyaloperonospora arabidopsidis genome.</title>
        <authorList>
            <person name="Baxter L."/>
            <person name="Tripathy S."/>
            <person name="Ishaque N."/>
            <person name="Boot N."/>
            <person name="Cabral A."/>
            <person name="Kemen E."/>
            <person name="Thines M."/>
            <person name="Ah-Fong A."/>
            <person name="Anderson R."/>
            <person name="Badejoko W."/>
            <person name="Bittner-Eddy P."/>
            <person name="Boore J.L."/>
            <person name="Chibucos M.C."/>
            <person name="Coates M."/>
            <person name="Dehal P."/>
            <person name="Delehaunty K."/>
            <person name="Dong S."/>
            <person name="Downton P."/>
            <person name="Dumas B."/>
            <person name="Fabro G."/>
            <person name="Fronick C."/>
            <person name="Fuerstenberg S.I."/>
            <person name="Fulton L."/>
            <person name="Gaulin E."/>
            <person name="Govers F."/>
            <person name="Hughes L."/>
            <person name="Humphray S."/>
            <person name="Jiang R.H."/>
            <person name="Judelson H."/>
            <person name="Kamoun S."/>
            <person name="Kyung K."/>
            <person name="Meijer H."/>
            <person name="Minx P."/>
            <person name="Morris P."/>
            <person name="Nelson J."/>
            <person name="Phuntumart V."/>
            <person name="Qutob D."/>
            <person name="Rehmany A."/>
            <person name="Rougon-Cardoso A."/>
            <person name="Ryden P."/>
            <person name="Torto-Alalibo T."/>
            <person name="Studholme D."/>
            <person name="Wang Y."/>
            <person name="Win J."/>
            <person name="Wood J."/>
            <person name="Clifton S.W."/>
            <person name="Rogers J."/>
            <person name="Van den Ackerveken G."/>
            <person name="Jones J.D."/>
            <person name="McDowell J.M."/>
            <person name="Beynon J."/>
            <person name="Tyler B.M."/>
        </authorList>
    </citation>
    <scope>NUCLEOTIDE SEQUENCE [LARGE SCALE GENOMIC DNA]</scope>
    <source>
        <strain evidence="2">Emoy2</strain>
    </source>
</reference>
<dbReference type="EnsemblProtists" id="HpaT809609">
    <property type="protein sequence ID" value="HpaP809609"/>
    <property type="gene ID" value="HpaG809609"/>
</dbReference>
<dbReference type="InParanoid" id="M4BT24"/>
<evidence type="ECO:0000313" key="1">
    <source>
        <dbReference type="EnsemblProtists" id="HpaP809609"/>
    </source>
</evidence>
<dbReference type="VEuPathDB" id="FungiDB:HpaG809609"/>
<dbReference type="AlphaFoldDB" id="M4BT24"/>
<sequence length="96" mass="10863">MANKRPAARSYSALAQRRNGLAIPVCVEMQPIMRGIPSIRMRVENLWRQPRRALDGVSLSLYNGRQCNEMSTMMGIGFHGGRMSIRRLVTDEFPKG</sequence>
<dbReference type="Proteomes" id="UP000011713">
    <property type="component" value="Unassembled WGS sequence"/>
</dbReference>
<dbReference type="HOGENOM" id="CLU_2364112_0_0_1"/>
<reference evidence="1" key="2">
    <citation type="submission" date="2015-06" db="UniProtKB">
        <authorList>
            <consortium name="EnsemblProtists"/>
        </authorList>
    </citation>
    <scope>IDENTIFICATION</scope>
    <source>
        <strain evidence="1">Emoy2</strain>
    </source>
</reference>
<proteinExistence type="predicted"/>
<organism evidence="1 2">
    <name type="scientific">Hyaloperonospora arabidopsidis (strain Emoy2)</name>
    <name type="common">Downy mildew agent</name>
    <name type="synonym">Peronospora arabidopsidis</name>
    <dbReference type="NCBI Taxonomy" id="559515"/>
    <lineage>
        <taxon>Eukaryota</taxon>
        <taxon>Sar</taxon>
        <taxon>Stramenopiles</taxon>
        <taxon>Oomycota</taxon>
        <taxon>Peronosporomycetes</taxon>
        <taxon>Peronosporales</taxon>
        <taxon>Peronosporaceae</taxon>
        <taxon>Hyaloperonospora</taxon>
    </lineage>
</organism>
<evidence type="ECO:0000313" key="2">
    <source>
        <dbReference type="Proteomes" id="UP000011713"/>
    </source>
</evidence>
<keyword evidence="2" id="KW-1185">Reference proteome</keyword>
<accession>M4BT24</accession>
<name>M4BT24_HYAAE</name>
<dbReference type="EMBL" id="ABWE02000278">
    <property type="status" value="NOT_ANNOTATED_CDS"/>
    <property type="molecule type" value="Genomic_DNA"/>
</dbReference>